<evidence type="ECO:0000313" key="5">
    <source>
        <dbReference type="Proteomes" id="UP000658258"/>
    </source>
</evidence>
<dbReference type="InterPro" id="IPR051556">
    <property type="entry name" value="N-term/lysine_N-AcTrnsfr"/>
</dbReference>
<dbReference type="SUPFAM" id="SSF55729">
    <property type="entry name" value="Acyl-CoA N-acyltransferases (Nat)"/>
    <property type="match status" value="1"/>
</dbReference>
<evidence type="ECO:0000313" key="4">
    <source>
        <dbReference type="EMBL" id="GHE67148.1"/>
    </source>
</evidence>
<accession>A0ABQ3I622</accession>
<dbReference type="Proteomes" id="UP000658258">
    <property type="component" value="Unassembled WGS sequence"/>
</dbReference>
<dbReference type="PANTHER" id="PTHR42919">
    <property type="entry name" value="N-ALPHA-ACETYLTRANSFERASE"/>
    <property type="match status" value="1"/>
</dbReference>
<protein>
    <submittedName>
        <fullName evidence="4">N-acetyltransferase</fullName>
    </submittedName>
</protein>
<keyword evidence="1" id="KW-0808">Transferase</keyword>
<dbReference type="RefSeq" id="WP_189630431.1">
    <property type="nucleotide sequence ID" value="NZ_BNAG01000003.1"/>
</dbReference>
<reference evidence="5" key="1">
    <citation type="journal article" date="2019" name="Int. J. Syst. Evol. Microbiol.">
        <title>The Global Catalogue of Microorganisms (GCM) 10K type strain sequencing project: providing services to taxonomists for standard genome sequencing and annotation.</title>
        <authorList>
            <consortium name="The Broad Institute Genomics Platform"/>
            <consortium name="The Broad Institute Genome Sequencing Center for Infectious Disease"/>
            <person name="Wu L."/>
            <person name="Ma J."/>
        </authorList>
    </citation>
    <scope>NUCLEOTIDE SEQUENCE [LARGE SCALE GENOMIC DNA]</scope>
    <source>
        <strain evidence="5">CGMCC 1.15111</strain>
    </source>
</reference>
<dbReference type="EMBL" id="BNAG01000003">
    <property type="protein sequence ID" value="GHE67148.1"/>
    <property type="molecule type" value="Genomic_DNA"/>
</dbReference>
<proteinExistence type="predicted"/>
<dbReference type="PANTHER" id="PTHR42919:SF8">
    <property type="entry name" value="N-ALPHA-ACETYLTRANSFERASE 50"/>
    <property type="match status" value="1"/>
</dbReference>
<evidence type="ECO:0000259" key="3">
    <source>
        <dbReference type="PROSITE" id="PS51186"/>
    </source>
</evidence>
<feature type="domain" description="N-acetyltransferase" evidence="3">
    <location>
        <begin position="4"/>
        <end position="173"/>
    </location>
</feature>
<dbReference type="InterPro" id="IPR000182">
    <property type="entry name" value="GNAT_dom"/>
</dbReference>
<organism evidence="4 5">
    <name type="scientific">Roseivirga thermotolerans</name>
    <dbReference type="NCBI Taxonomy" id="1758176"/>
    <lineage>
        <taxon>Bacteria</taxon>
        <taxon>Pseudomonadati</taxon>
        <taxon>Bacteroidota</taxon>
        <taxon>Cytophagia</taxon>
        <taxon>Cytophagales</taxon>
        <taxon>Roseivirgaceae</taxon>
        <taxon>Roseivirga</taxon>
    </lineage>
</organism>
<dbReference type="InterPro" id="IPR016181">
    <property type="entry name" value="Acyl_CoA_acyltransferase"/>
</dbReference>
<dbReference type="CDD" id="cd04301">
    <property type="entry name" value="NAT_SF"/>
    <property type="match status" value="1"/>
</dbReference>
<sequence>MENYRIDKISIEQLEELRSISIETFTDAFGDKNHQADFDGYLQKAFDANQLRNELETPDSYFYFLKNTDEPVGYLKLNTKKAQSDQVLDNAMEVERIYLKRHVQGKGLGTLLLNFAMQEAKNKGLMAIWLGVWEENNKAIAFYKRHGFEVFGSHPFKLGGDLQRDLLMKRLLI</sequence>
<dbReference type="Pfam" id="PF00583">
    <property type="entry name" value="Acetyltransf_1"/>
    <property type="match status" value="1"/>
</dbReference>
<gene>
    <name evidence="4" type="ORF">GCM10011340_23280</name>
</gene>
<keyword evidence="2" id="KW-0012">Acyltransferase</keyword>
<name>A0ABQ3I622_9BACT</name>
<dbReference type="Gene3D" id="3.40.630.30">
    <property type="match status" value="1"/>
</dbReference>
<dbReference type="PROSITE" id="PS51186">
    <property type="entry name" value="GNAT"/>
    <property type="match status" value="1"/>
</dbReference>
<keyword evidence="5" id="KW-1185">Reference proteome</keyword>
<evidence type="ECO:0000256" key="2">
    <source>
        <dbReference type="ARBA" id="ARBA00023315"/>
    </source>
</evidence>
<comment type="caution">
    <text evidence="4">The sequence shown here is derived from an EMBL/GenBank/DDBJ whole genome shotgun (WGS) entry which is preliminary data.</text>
</comment>
<evidence type="ECO:0000256" key="1">
    <source>
        <dbReference type="ARBA" id="ARBA00022679"/>
    </source>
</evidence>